<dbReference type="Proteomes" id="UP000774750">
    <property type="component" value="Unassembled WGS sequence"/>
</dbReference>
<dbReference type="SUPFAM" id="SSF55729">
    <property type="entry name" value="Acyl-CoA N-acyltransferases (Nat)"/>
    <property type="match status" value="1"/>
</dbReference>
<evidence type="ECO:0000313" key="2">
    <source>
        <dbReference type="EMBL" id="MBM6921585.1"/>
    </source>
</evidence>
<dbReference type="AlphaFoldDB" id="A0A938X9H3"/>
<name>A0A938X9H3_9FIRM</name>
<accession>A0A938X9H3</accession>
<dbReference type="InterPro" id="IPR000182">
    <property type="entry name" value="GNAT_dom"/>
</dbReference>
<proteinExistence type="predicted"/>
<sequence length="152" mass="17571">MNIIQLDKTYADGFLHLRMQLFRELGELHEDADYEALQTATKTYYLDHVNKDLFSWGIQVEGQLVSIGSLCLFERLPYAEDLSGREGYILNVYTHPDFRNRGFAGQILKTILAYSAELGLKRLWLSSSTQGKSLYGKLGFCEKNHEMEYFLE</sequence>
<dbReference type="Pfam" id="PF00583">
    <property type="entry name" value="Acetyltransf_1"/>
    <property type="match status" value="1"/>
</dbReference>
<reference evidence="2" key="1">
    <citation type="submission" date="2020-08" db="EMBL/GenBank/DDBJ databases">
        <authorList>
            <person name="Cejkova D."/>
            <person name="Kubasova T."/>
            <person name="Jahodarova E."/>
            <person name="Rychlik I."/>
        </authorList>
    </citation>
    <scope>NUCLEOTIDE SEQUENCE</scope>
    <source>
        <strain evidence="2">An559</strain>
    </source>
</reference>
<dbReference type="InterPro" id="IPR016181">
    <property type="entry name" value="Acyl_CoA_acyltransferase"/>
</dbReference>
<dbReference type="Gene3D" id="3.40.630.30">
    <property type="match status" value="1"/>
</dbReference>
<organism evidence="2 3">
    <name type="scientific">Merdimmobilis hominis</name>
    <dbReference type="NCBI Taxonomy" id="2897707"/>
    <lineage>
        <taxon>Bacteria</taxon>
        <taxon>Bacillati</taxon>
        <taxon>Bacillota</taxon>
        <taxon>Clostridia</taxon>
        <taxon>Eubacteriales</taxon>
        <taxon>Oscillospiraceae</taxon>
        <taxon>Merdimmobilis</taxon>
    </lineage>
</organism>
<keyword evidence="3" id="KW-1185">Reference proteome</keyword>
<reference evidence="2" key="2">
    <citation type="journal article" date="2021" name="Sci. Rep.">
        <title>The distribution of antibiotic resistance genes in chicken gut microbiota commensals.</title>
        <authorList>
            <person name="Juricova H."/>
            <person name="Matiasovicova J."/>
            <person name="Kubasova T."/>
            <person name="Cejkova D."/>
            <person name="Rychlik I."/>
        </authorList>
    </citation>
    <scope>NUCLEOTIDE SEQUENCE</scope>
    <source>
        <strain evidence="2">An559</strain>
    </source>
</reference>
<dbReference type="EMBL" id="JACJKY010000019">
    <property type="protein sequence ID" value="MBM6921585.1"/>
    <property type="molecule type" value="Genomic_DNA"/>
</dbReference>
<comment type="caution">
    <text evidence="2">The sequence shown here is derived from an EMBL/GenBank/DDBJ whole genome shotgun (WGS) entry which is preliminary data.</text>
</comment>
<evidence type="ECO:0000259" key="1">
    <source>
        <dbReference type="PROSITE" id="PS51186"/>
    </source>
</evidence>
<feature type="domain" description="N-acetyltransferase" evidence="1">
    <location>
        <begin position="1"/>
        <end position="152"/>
    </location>
</feature>
<evidence type="ECO:0000313" key="3">
    <source>
        <dbReference type="Proteomes" id="UP000774750"/>
    </source>
</evidence>
<gene>
    <name evidence="2" type="ORF">H6A12_10505</name>
</gene>
<protein>
    <submittedName>
        <fullName evidence="2">GNAT family N-acetyltransferase</fullName>
    </submittedName>
</protein>
<dbReference type="RefSeq" id="WP_204447665.1">
    <property type="nucleotide sequence ID" value="NZ_JACJKY010000019.1"/>
</dbReference>
<dbReference type="PROSITE" id="PS51186">
    <property type="entry name" value="GNAT"/>
    <property type="match status" value="1"/>
</dbReference>
<dbReference type="GO" id="GO:0016747">
    <property type="term" value="F:acyltransferase activity, transferring groups other than amino-acyl groups"/>
    <property type="evidence" value="ECO:0007669"/>
    <property type="project" value="InterPro"/>
</dbReference>
<dbReference type="CDD" id="cd04301">
    <property type="entry name" value="NAT_SF"/>
    <property type="match status" value="1"/>
</dbReference>